<feature type="transmembrane region" description="Helical" evidence="6">
    <location>
        <begin position="204"/>
        <end position="223"/>
    </location>
</feature>
<feature type="transmembrane region" description="Helical" evidence="6">
    <location>
        <begin position="179"/>
        <end position="198"/>
    </location>
</feature>
<feature type="transmembrane region" description="Helical" evidence="6">
    <location>
        <begin position="456"/>
        <end position="477"/>
    </location>
</feature>
<keyword evidence="3 6" id="KW-1133">Transmembrane helix</keyword>
<dbReference type="PANTHER" id="PTHR23508:SF10">
    <property type="entry name" value="CARBOXYLIC ACID TRANSPORTER PROTEIN HOMOLOG"/>
    <property type="match status" value="1"/>
</dbReference>
<dbReference type="InterPro" id="IPR036259">
    <property type="entry name" value="MFS_trans_sf"/>
</dbReference>
<feature type="transmembrane region" description="Helical" evidence="6">
    <location>
        <begin position="80"/>
        <end position="99"/>
    </location>
</feature>
<evidence type="ECO:0000313" key="8">
    <source>
        <dbReference type="EMBL" id="MFC1402023.1"/>
    </source>
</evidence>
<evidence type="ECO:0000259" key="7">
    <source>
        <dbReference type="PROSITE" id="PS50850"/>
    </source>
</evidence>
<feature type="transmembrane region" description="Helical" evidence="6">
    <location>
        <begin position="391"/>
        <end position="412"/>
    </location>
</feature>
<comment type="subcellular location">
    <subcellularLocation>
        <location evidence="1">Cell membrane</location>
        <topology evidence="1">Multi-pass membrane protein</topology>
    </subcellularLocation>
</comment>
<feature type="transmembrane region" description="Helical" evidence="6">
    <location>
        <begin position="138"/>
        <end position="158"/>
    </location>
</feature>
<evidence type="ECO:0000313" key="9">
    <source>
        <dbReference type="Proteomes" id="UP001592528"/>
    </source>
</evidence>
<dbReference type="EMBL" id="JBHEZZ010000005">
    <property type="protein sequence ID" value="MFC1402023.1"/>
    <property type="molecule type" value="Genomic_DNA"/>
</dbReference>
<evidence type="ECO:0000256" key="6">
    <source>
        <dbReference type="SAM" id="Phobius"/>
    </source>
</evidence>
<evidence type="ECO:0000256" key="1">
    <source>
        <dbReference type="ARBA" id="ARBA00004651"/>
    </source>
</evidence>
<feature type="region of interest" description="Disordered" evidence="5">
    <location>
        <begin position="488"/>
        <end position="511"/>
    </location>
</feature>
<dbReference type="PANTHER" id="PTHR23508">
    <property type="entry name" value="CARBOXYLIC ACID TRANSPORTER PROTEIN HOMOLOG"/>
    <property type="match status" value="1"/>
</dbReference>
<dbReference type="PROSITE" id="PS50850">
    <property type="entry name" value="MFS"/>
    <property type="match status" value="1"/>
</dbReference>
<evidence type="ECO:0000256" key="2">
    <source>
        <dbReference type="ARBA" id="ARBA00022692"/>
    </source>
</evidence>
<dbReference type="CDD" id="cd17316">
    <property type="entry name" value="MFS_SV2_like"/>
    <property type="match status" value="1"/>
</dbReference>
<dbReference type="RefSeq" id="WP_051725166.1">
    <property type="nucleotide sequence ID" value="NZ_JBHEZZ010000005.1"/>
</dbReference>
<feature type="transmembrane region" description="Helical" evidence="6">
    <location>
        <begin position="333"/>
        <end position="353"/>
    </location>
</feature>
<dbReference type="Proteomes" id="UP001592528">
    <property type="component" value="Unassembled WGS sequence"/>
</dbReference>
<evidence type="ECO:0000256" key="3">
    <source>
        <dbReference type="ARBA" id="ARBA00022989"/>
    </source>
</evidence>
<proteinExistence type="predicted"/>
<gene>
    <name evidence="8" type="ORF">ACEZDJ_12075</name>
</gene>
<accession>A0ABV6UKQ5</accession>
<feature type="transmembrane region" description="Helical" evidence="6">
    <location>
        <begin position="424"/>
        <end position="444"/>
    </location>
</feature>
<comment type="caution">
    <text evidence="8">The sequence shown here is derived from an EMBL/GenBank/DDBJ whole genome shotgun (WGS) entry which is preliminary data.</text>
</comment>
<reference evidence="8 9" key="1">
    <citation type="submission" date="2024-09" db="EMBL/GenBank/DDBJ databases">
        <authorList>
            <person name="Lee S.D."/>
        </authorList>
    </citation>
    <scope>NUCLEOTIDE SEQUENCE [LARGE SCALE GENOMIC DNA]</scope>
    <source>
        <strain evidence="8 9">N1-5</strain>
    </source>
</reference>
<feature type="transmembrane region" description="Helical" evidence="6">
    <location>
        <begin position="111"/>
        <end position="132"/>
    </location>
</feature>
<sequence length="511" mass="54654">MTHSSDSAIPGDHAAPDSGRGIRSLVPARLDRLGWSPFHTRLVIALGVAWVLDGLEITIASNVTSILTQPDTLNLSSASVSFSVGTVYLLGEVAGALFFGWLSDKWGRRNLFMITLGVYLLGGALTACTAGHSQGWVIWLNATRFIAGMGIGGEYAAINSAIDELIPARYRGRVDIAINGTYWGGALIATIITLTVVNNLPSSYAWRVAFLSGPVLGFVILFVRKNLPESPRWLLMHGRVDEAEQAVTEIEHEVESSGRSLPPVDGSRAVQVAAADQIGFVTLARTLFSRYPGRSVLGASLMITQSFLYNAIFFTYALVLTKIYGVASGDTAYYFIFFALGNLIGPLTIGRLFDTVGRRKMISGTYFLSGFLLAVSAFLFNAGLLNAVTQTVCWCVIFFFASAGASAAYLTVSEIFPVEVRAKAIAVFFVIAQSFGAFGPWLYGQLIGDGHDHFKLFIGYLIGAAVMLIGAVVEVFLGVDAEGRSLEEISGPASDTSGPGGPRNKEPAGSR</sequence>
<feature type="domain" description="Major facilitator superfamily (MFS) profile" evidence="7">
    <location>
        <begin position="42"/>
        <end position="482"/>
    </location>
</feature>
<name>A0ABV6UKQ5_9ACTN</name>
<evidence type="ECO:0000256" key="4">
    <source>
        <dbReference type="ARBA" id="ARBA00023136"/>
    </source>
</evidence>
<evidence type="ECO:0000256" key="5">
    <source>
        <dbReference type="SAM" id="MobiDB-lite"/>
    </source>
</evidence>
<protein>
    <submittedName>
        <fullName evidence="8">MFS transporter</fullName>
    </submittedName>
</protein>
<dbReference type="SUPFAM" id="SSF103473">
    <property type="entry name" value="MFS general substrate transporter"/>
    <property type="match status" value="1"/>
</dbReference>
<dbReference type="InterPro" id="IPR005828">
    <property type="entry name" value="MFS_sugar_transport-like"/>
</dbReference>
<keyword evidence="4 6" id="KW-0472">Membrane</keyword>
<keyword evidence="9" id="KW-1185">Reference proteome</keyword>
<feature type="transmembrane region" description="Helical" evidence="6">
    <location>
        <begin position="307"/>
        <end position="327"/>
    </location>
</feature>
<feature type="transmembrane region" description="Helical" evidence="6">
    <location>
        <begin position="42"/>
        <end position="60"/>
    </location>
</feature>
<feature type="transmembrane region" description="Helical" evidence="6">
    <location>
        <begin position="365"/>
        <end position="385"/>
    </location>
</feature>
<dbReference type="InterPro" id="IPR020846">
    <property type="entry name" value="MFS_dom"/>
</dbReference>
<dbReference type="Pfam" id="PF00083">
    <property type="entry name" value="Sugar_tr"/>
    <property type="match status" value="1"/>
</dbReference>
<keyword evidence="2 6" id="KW-0812">Transmembrane</keyword>
<organism evidence="8 9">
    <name type="scientific">Streptacidiphilus cavernicola</name>
    <dbReference type="NCBI Taxonomy" id="3342716"/>
    <lineage>
        <taxon>Bacteria</taxon>
        <taxon>Bacillati</taxon>
        <taxon>Actinomycetota</taxon>
        <taxon>Actinomycetes</taxon>
        <taxon>Kitasatosporales</taxon>
        <taxon>Streptomycetaceae</taxon>
        <taxon>Streptacidiphilus</taxon>
    </lineage>
</organism>
<dbReference type="Gene3D" id="1.20.1250.20">
    <property type="entry name" value="MFS general substrate transporter like domains"/>
    <property type="match status" value="1"/>
</dbReference>